<dbReference type="InterPro" id="IPR000700">
    <property type="entry name" value="PAS-assoc_C"/>
</dbReference>
<feature type="modified residue" description="4-aspartylphosphate" evidence="11">
    <location>
        <position position="755"/>
    </location>
</feature>
<feature type="coiled-coil region" evidence="12">
    <location>
        <begin position="427"/>
        <end position="454"/>
    </location>
</feature>
<dbReference type="Pfam" id="PF13426">
    <property type="entry name" value="PAS_9"/>
    <property type="match status" value="1"/>
</dbReference>
<keyword evidence="4" id="KW-1003">Cell membrane</keyword>
<evidence type="ECO:0000256" key="6">
    <source>
        <dbReference type="ARBA" id="ARBA00022679"/>
    </source>
</evidence>
<dbReference type="CDD" id="cd00082">
    <property type="entry name" value="HisKA"/>
    <property type="match status" value="1"/>
</dbReference>
<dbReference type="Pfam" id="PF00512">
    <property type="entry name" value="HisKA"/>
    <property type="match status" value="1"/>
</dbReference>
<keyword evidence="12" id="KW-0175">Coiled coil</keyword>
<dbReference type="PROSITE" id="PS50113">
    <property type="entry name" value="PAC"/>
    <property type="match status" value="2"/>
</dbReference>
<dbReference type="SUPFAM" id="SSF55785">
    <property type="entry name" value="PYP-like sensor domain (PAS domain)"/>
    <property type="match status" value="2"/>
</dbReference>
<keyword evidence="9 13" id="KW-1133">Transmembrane helix</keyword>
<dbReference type="SUPFAM" id="SSF55874">
    <property type="entry name" value="ATPase domain of HSP90 chaperone/DNA topoisomerase II/histidine kinase"/>
    <property type="match status" value="1"/>
</dbReference>
<reference evidence="18 19" key="1">
    <citation type="submission" date="2022-01" db="EMBL/GenBank/DDBJ databases">
        <title>Labilibaculum sp. nov, a marine bacterium isolated from Antarctica.</title>
        <authorList>
            <person name="Dai W."/>
        </authorList>
    </citation>
    <scope>NUCLEOTIDE SEQUENCE [LARGE SCALE GENOMIC DNA]</scope>
    <source>
        <strain evidence="18 19">DW002</strain>
    </source>
</reference>
<feature type="transmembrane region" description="Helical" evidence="13">
    <location>
        <begin position="58"/>
        <end position="85"/>
    </location>
</feature>
<evidence type="ECO:0000259" key="16">
    <source>
        <dbReference type="PROSITE" id="PS50112"/>
    </source>
</evidence>
<accession>A0ABT5VSN1</accession>
<dbReference type="InterPro" id="IPR003661">
    <property type="entry name" value="HisK_dim/P_dom"/>
</dbReference>
<evidence type="ECO:0000259" key="17">
    <source>
        <dbReference type="PROSITE" id="PS50113"/>
    </source>
</evidence>
<feature type="transmembrane region" description="Helical" evidence="13">
    <location>
        <begin position="91"/>
        <end position="110"/>
    </location>
</feature>
<dbReference type="Gene3D" id="3.30.450.20">
    <property type="entry name" value="PAS domain"/>
    <property type="match status" value="2"/>
</dbReference>
<evidence type="ECO:0000259" key="15">
    <source>
        <dbReference type="PROSITE" id="PS50110"/>
    </source>
</evidence>
<dbReference type="InterPro" id="IPR013656">
    <property type="entry name" value="PAS_4"/>
</dbReference>
<dbReference type="Pfam" id="PF00072">
    <property type="entry name" value="Response_reg"/>
    <property type="match status" value="1"/>
</dbReference>
<evidence type="ECO:0000256" key="10">
    <source>
        <dbReference type="ARBA" id="ARBA00023136"/>
    </source>
</evidence>
<feature type="domain" description="PAS" evidence="16">
    <location>
        <begin position="317"/>
        <end position="371"/>
    </location>
</feature>
<protein>
    <recommendedName>
        <fullName evidence="3">histidine kinase</fullName>
        <ecNumber evidence="3">2.7.13.3</ecNumber>
    </recommendedName>
</protein>
<evidence type="ECO:0000256" key="12">
    <source>
        <dbReference type="SAM" id="Coils"/>
    </source>
</evidence>
<dbReference type="InterPro" id="IPR036890">
    <property type="entry name" value="HATPase_C_sf"/>
</dbReference>
<dbReference type="PANTHER" id="PTHR43047:SF72">
    <property type="entry name" value="OSMOSENSING HISTIDINE PROTEIN KINASE SLN1"/>
    <property type="match status" value="1"/>
</dbReference>
<dbReference type="SMART" id="SM00388">
    <property type="entry name" value="HisKA"/>
    <property type="match status" value="1"/>
</dbReference>
<evidence type="ECO:0000313" key="19">
    <source>
        <dbReference type="Proteomes" id="UP001528920"/>
    </source>
</evidence>
<dbReference type="InterPro" id="IPR035965">
    <property type="entry name" value="PAS-like_dom_sf"/>
</dbReference>
<dbReference type="EMBL" id="JAKJSC010000001">
    <property type="protein sequence ID" value="MDE5418307.1"/>
    <property type="molecule type" value="Genomic_DNA"/>
</dbReference>
<dbReference type="CDD" id="cd00130">
    <property type="entry name" value="PAS"/>
    <property type="match status" value="2"/>
</dbReference>
<dbReference type="Pfam" id="PF08448">
    <property type="entry name" value="PAS_4"/>
    <property type="match status" value="1"/>
</dbReference>
<dbReference type="InterPro" id="IPR011620">
    <property type="entry name" value="Sig_transdc_His_kinase_LytS_TM"/>
</dbReference>
<comment type="subcellular location">
    <subcellularLocation>
        <location evidence="2">Cell membrane</location>
        <topology evidence="2">Multi-pass membrane protein</topology>
    </subcellularLocation>
</comment>
<dbReference type="SMART" id="SM00086">
    <property type="entry name" value="PAC"/>
    <property type="match status" value="2"/>
</dbReference>
<dbReference type="Pfam" id="PF07694">
    <property type="entry name" value="5TM-5TMR_LYT"/>
    <property type="match status" value="1"/>
</dbReference>
<dbReference type="SMART" id="SM00091">
    <property type="entry name" value="PAS"/>
    <property type="match status" value="2"/>
</dbReference>
<dbReference type="InterPro" id="IPR004358">
    <property type="entry name" value="Sig_transdc_His_kin-like_C"/>
</dbReference>
<dbReference type="InterPro" id="IPR000014">
    <property type="entry name" value="PAS"/>
</dbReference>
<proteinExistence type="predicted"/>
<dbReference type="InterPro" id="IPR036097">
    <property type="entry name" value="HisK_dim/P_sf"/>
</dbReference>
<sequence>MAILLSFSMLYEYLWVKKRNSITIWNKLASGIIIGFIAIILMLSSWEYEPGMVFDTRSVVLSISGLFFGAIPTIVAMLVAGIYRFSLGGDGVVMGIAVIVSSGSIGIYWNKTWKYFPKVNQWVKYLLMGFVVHIAMLACSIFLPSDIIWSTLSYLIIPLLTVYPLANLLLGLFMSRQMQNWKNKHALNHSEEKYSRLHENMNDAFVVLDKQGKVVECNNAYREMLGYSNEEILCLTCHDLTPSNWVAVDNKIMEEEVLVYGNSKIYEKECTRKDGSLIPIEVRIHLLKDENGNPDGFWAMVRDISQRKQAELEVENEKSQLKILIETVPEMIWLKNPEGVYLSCNRLFEQFNGLENNELIGKTDFDFYPEELAEFYWQKDLAVLSSSESVRFVSWAVSAKEGKRILTETIKTPMHDADGKLLGVLGVSRDITEIKKTEEELVKAKEKAEESDKLKSIFLANMSHEIRTPMNAIMGFSELLVTPEIDDDEKSQYINIIQSSGNRLLQLIDDIVDVSKLELDQLSINKSESNLYELFTHSINVFKNGSLLSEKVNVNLNLNFEEKYRNLFLSTDVNRFQQILDNLISNAIRFSDSGTIELGFSIKKSAKESFIEVYIKDEGIGIPEDKQELIFERFRQGDEDQFNDGTGLGLSISRGLVERLGGEIRCESELGKGSTFFFTLPFSQTDLAEEIEVNEKISNSSLQEKNILIAEDDYNSFLYLKKLFDGENVNISHAHHGSMILSMIDQWAPDLLILDVDIPGNNSMDYLAEMKSRNLKTKIIAQSPFGKKGEEEKFLNAGCHGYIAMPIEKEAFLGEVKRVLV</sequence>
<evidence type="ECO:0000256" key="13">
    <source>
        <dbReference type="SAM" id="Phobius"/>
    </source>
</evidence>
<dbReference type="InterPro" id="IPR005467">
    <property type="entry name" value="His_kinase_dom"/>
</dbReference>
<dbReference type="SUPFAM" id="SSF52172">
    <property type="entry name" value="CheY-like"/>
    <property type="match status" value="1"/>
</dbReference>
<keyword evidence="5 11" id="KW-0597">Phosphoprotein</keyword>
<dbReference type="InterPro" id="IPR001789">
    <property type="entry name" value="Sig_transdc_resp-reg_receiver"/>
</dbReference>
<feature type="transmembrane region" description="Helical" evidence="13">
    <location>
        <begin position="122"/>
        <end position="143"/>
    </location>
</feature>
<dbReference type="Gene3D" id="3.40.50.2300">
    <property type="match status" value="1"/>
</dbReference>
<name>A0ABT5VSN1_9BACT</name>
<dbReference type="InterPro" id="IPR011006">
    <property type="entry name" value="CheY-like_superfamily"/>
</dbReference>
<keyword evidence="6" id="KW-0808">Transferase</keyword>
<evidence type="ECO:0000256" key="4">
    <source>
        <dbReference type="ARBA" id="ARBA00022475"/>
    </source>
</evidence>
<comment type="caution">
    <text evidence="18">The sequence shown here is derived from an EMBL/GenBank/DDBJ whole genome shotgun (WGS) entry which is preliminary data.</text>
</comment>
<dbReference type="EC" id="2.7.13.3" evidence="3"/>
<dbReference type="PRINTS" id="PR00344">
    <property type="entry name" value="BCTRLSENSOR"/>
</dbReference>
<comment type="catalytic activity">
    <reaction evidence="1">
        <text>ATP + protein L-histidine = ADP + protein N-phospho-L-histidine.</text>
        <dbReference type="EC" id="2.7.13.3"/>
    </reaction>
</comment>
<evidence type="ECO:0000256" key="11">
    <source>
        <dbReference type="PROSITE-ProRule" id="PRU00169"/>
    </source>
</evidence>
<gene>
    <name evidence="18" type="ORF">L3049_09820</name>
</gene>
<dbReference type="CDD" id="cd16922">
    <property type="entry name" value="HATPase_EvgS-ArcB-TorS-like"/>
    <property type="match status" value="1"/>
</dbReference>
<evidence type="ECO:0000256" key="5">
    <source>
        <dbReference type="ARBA" id="ARBA00022553"/>
    </source>
</evidence>
<feature type="domain" description="PAC" evidence="17">
    <location>
        <begin position="264"/>
        <end position="316"/>
    </location>
</feature>
<dbReference type="Pfam" id="PF02518">
    <property type="entry name" value="HATPase_c"/>
    <property type="match status" value="1"/>
</dbReference>
<feature type="domain" description="PAC" evidence="17">
    <location>
        <begin position="386"/>
        <end position="443"/>
    </location>
</feature>
<dbReference type="PANTHER" id="PTHR43047">
    <property type="entry name" value="TWO-COMPONENT HISTIDINE PROTEIN KINASE"/>
    <property type="match status" value="1"/>
</dbReference>
<feature type="transmembrane region" description="Helical" evidence="13">
    <location>
        <begin position="155"/>
        <end position="174"/>
    </location>
</feature>
<dbReference type="SMART" id="SM00448">
    <property type="entry name" value="REC"/>
    <property type="match status" value="1"/>
</dbReference>
<evidence type="ECO:0000313" key="18">
    <source>
        <dbReference type="EMBL" id="MDE5418307.1"/>
    </source>
</evidence>
<dbReference type="Gene3D" id="3.30.565.10">
    <property type="entry name" value="Histidine kinase-like ATPase, C-terminal domain"/>
    <property type="match status" value="1"/>
</dbReference>
<dbReference type="Gene3D" id="1.10.287.130">
    <property type="match status" value="1"/>
</dbReference>
<dbReference type="SMART" id="SM00387">
    <property type="entry name" value="HATPase_c"/>
    <property type="match status" value="1"/>
</dbReference>
<dbReference type="PROSITE" id="PS50109">
    <property type="entry name" value="HIS_KIN"/>
    <property type="match status" value="1"/>
</dbReference>
<evidence type="ECO:0000256" key="9">
    <source>
        <dbReference type="ARBA" id="ARBA00022989"/>
    </source>
</evidence>
<dbReference type="NCBIfam" id="TIGR00229">
    <property type="entry name" value="sensory_box"/>
    <property type="match status" value="2"/>
</dbReference>
<feature type="domain" description="Histidine kinase" evidence="14">
    <location>
        <begin position="461"/>
        <end position="684"/>
    </location>
</feature>
<keyword evidence="19" id="KW-1185">Reference proteome</keyword>
<dbReference type="PROSITE" id="PS50110">
    <property type="entry name" value="RESPONSE_REGULATORY"/>
    <property type="match status" value="1"/>
</dbReference>
<dbReference type="InterPro" id="IPR001610">
    <property type="entry name" value="PAC"/>
</dbReference>
<keyword evidence="10 13" id="KW-0472">Membrane</keyword>
<evidence type="ECO:0000256" key="8">
    <source>
        <dbReference type="ARBA" id="ARBA00022777"/>
    </source>
</evidence>
<feature type="transmembrane region" description="Helical" evidence="13">
    <location>
        <begin position="24"/>
        <end position="46"/>
    </location>
</feature>
<evidence type="ECO:0000256" key="1">
    <source>
        <dbReference type="ARBA" id="ARBA00000085"/>
    </source>
</evidence>
<evidence type="ECO:0000259" key="14">
    <source>
        <dbReference type="PROSITE" id="PS50109"/>
    </source>
</evidence>
<feature type="domain" description="Response regulatory" evidence="15">
    <location>
        <begin position="706"/>
        <end position="820"/>
    </location>
</feature>
<evidence type="ECO:0000256" key="7">
    <source>
        <dbReference type="ARBA" id="ARBA00022692"/>
    </source>
</evidence>
<dbReference type="Proteomes" id="UP001528920">
    <property type="component" value="Unassembled WGS sequence"/>
</dbReference>
<dbReference type="SUPFAM" id="SSF47384">
    <property type="entry name" value="Homodimeric domain of signal transducing histidine kinase"/>
    <property type="match status" value="1"/>
</dbReference>
<dbReference type="InterPro" id="IPR003594">
    <property type="entry name" value="HATPase_dom"/>
</dbReference>
<dbReference type="RefSeq" id="WP_275109633.1">
    <property type="nucleotide sequence ID" value="NZ_JAKJSC010000001.1"/>
</dbReference>
<keyword evidence="8" id="KW-0418">Kinase</keyword>
<dbReference type="PROSITE" id="PS50112">
    <property type="entry name" value="PAS"/>
    <property type="match status" value="2"/>
</dbReference>
<evidence type="ECO:0000256" key="2">
    <source>
        <dbReference type="ARBA" id="ARBA00004651"/>
    </source>
</evidence>
<organism evidence="18 19">
    <name type="scientific">Paralabilibaculum antarcticum</name>
    <dbReference type="NCBI Taxonomy" id="2912572"/>
    <lineage>
        <taxon>Bacteria</taxon>
        <taxon>Pseudomonadati</taxon>
        <taxon>Bacteroidota</taxon>
        <taxon>Bacteroidia</taxon>
        <taxon>Marinilabiliales</taxon>
        <taxon>Marinifilaceae</taxon>
        <taxon>Paralabilibaculum</taxon>
    </lineage>
</organism>
<evidence type="ECO:0000256" key="3">
    <source>
        <dbReference type="ARBA" id="ARBA00012438"/>
    </source>
</evidence>
<feature type="domain" description="PAS" evidence="16">
    <location>
        <begin position="190"/>
        <end position="233"/>
    </location>
</feature>
<keyword evidence="7 13" id="KW-0812">Transmembrane</keyword>